<reference evidence="9 10" key="1">
    <citation type="submission" date="2018-04" db="EMBL/GenBank/DDBJ databases">
        <title>Adhaeribacter sp. HMF7616 genome sequencing and assembly.</title>
        <authorList>
            <person name="Kang H."/>
            <person name="Kang J."/>
            <person name="Cha I."/>
            <person name="Kim H."/>
            <person name="Joh K."/>
        </authorList>
    </citation>
    <scope>NUCLEOTIDE SEQUENCE [LARGE SCALE GENOMIC DNA]</scope>
    <source>
        <strain evidence="9 10">HMF7616</strain>
    </source>
</reference>
<dbReference type="InterPro" id="IPR036291">
    <property type="entry name" value="NAD(P)-bd_dom_sf"/>
</dbReference>
<keyword evidence="3 9" id="KW-0808">Transferase</keyword>
<evidence type="ECO:0000259" key="8">
    <source>
        <dbReference type="Pfam" id="PF02397"/>
    </source>
</evidence>
<gene>
    <name evidence="9" type="ORF">AHMF7616_04753</name>
</gene>
<dbReference type="GO" id="GO:0016020">
    <property type="term" value="C:membrane"/>
    <property type="evidence" value="ECO:0007669"/>
    <property type="project" value="UniProtKB-SubCell"/>
</dbReference>
<comment type="similarity">
    <text evidence="2">Belongs to the bacterial sugar transferase family.</text>
</comment>
<evidence type="ECO:0000313" key="9">
    <source>
        <dbReference type="EMBL" id="RDC66122.1"/>
    </source>
</evidence>
<dbReference type="GO" id="GO:0016780">
    <property type="term" value="F:phosphotransferase activity, for other substituted phosphate groups"/>
    <property type="evidence" value="ECO:0007669"/>
    <property type="project" value="TreeGrafter"/>
</dbReference>
<keyword evidence="4 7" id="KW-0812">Transmembrane</keyword>
<feature type="transmembrane region" description="Helical" evidence="7">
    <location>
        <begin position="275"/>
        <end position="300"/>
    </location>
</feature>
<dbReference type="InterPro" id="IPR003362">
    <property type="entry name" value="Bact_transf"/>
</dbReference>
<evidence type="ECO:0000256" key="7">
    <source>
        <dbReference type="SAM" id="Phobius"/>
    </source>
</evidence>
<evidence type="ECO:0000313" key="10">
    <source>
        <dbReference type="Proteomes" id="UP000253919"/>
    </source>
</evidence>
<dbReference type="NCBIfam" id="TIGR03023">
    <property type="entry name" value="WcaJ_sugtrans"/>
    <property type="match status" value="1"/>
</dbReference>
<dbReference type="Proteomes" id="UP000253919">
    <property type="component" value="Unassembled WGS sequence"/>
</dbReference>
<dbReference type="PANTHER" id="PTHR30576:SF0">
    <property type="entry name" value="UNDECAPRENYL-PHOSPHATE N-ACETYLGALACTOSAMINYL 1-PHOSPHATE TRANSFERASE-RELATED"/>
    <property type="match status" value="1"/>
</dbReference>
<dbReference type="AlphaFoldDB" id="A0A369QP56"/>
<evidence type="ECO:0000256" key="4">
    <source>
        <dbReference type="ARBA" id="ARBA00022692"/>
    </source>
</evidence>
<evidence type="ECO:0000256" key="6">
    <source>
        <dbReference type="ARBA" id="ARBA00023136"/>
    </source>
</evidence>
<sequence>MTHKYTTYFKYINIAVDYLILNIAIVIALSIADNISLVKHISELYKLDFLLLNLFWFYCAKLFGLYNNILSRDAMPTMKATLLALVTYYIAIYSLNLAFPFLNLSSTFLIAFHSATSVLMPVWKFYFLAIRRSKRKFWVEYTRIVVLGASRAGIEMSKYLNTNPQLGYKVEGIFDDNAGLNLEDQTHLGDINDCFDFMKKSGISEVYCALPNREVSRIKSLMQEADKQMIRFKMVPDINDFLEQDVYTGKNGKFPILVHRAEPLENKTNEIRKRVFDVVFSLLVIVFVLSWLIPLLGIIIKLNSKGSVFFKQLRSGKDNKPFYCFKFRTMTENADSDTKQTYKGDMRVTKVGAFLRKTSMDELPQFINVLLGDMSVVGPRPHMLKHTEDYSAVIDKYMVRQFLTPGITGWAQVNGFRGETKETELMSKRVEADLWYLENWSFLLDLRIVVLTIWQAVKGNENAY</sequence>
<feature type="transmembrane region" description="Helical" evidence="7">
    <location>
        <begin position="108"/>
        <end position="127"/>
    </location>
</feature>
<dbReference type="OrthoDB" id="9808602at2"/>
<dbReference type="SUPFAM" id="SSF51735">
    <property type="entry name" value="NAD(P)-binding Rossmann-fold domains"/>
    <property type="match status" value="1"/>
</dbReference>
<keyword evidence="5 7" id="KW-1133">Transmembrane helix</keyword>
<dbReference type="Pfam" id="PF02397">
    <property type="entry name" value="Bac_transf"/>
    <property type="match status" value="1"/>
</dbReference>
<dbReference type="EMBL" id="QASA01000001">
    <property type="protein sequence ID" value="RDC66122.1"/>
    <property type="molecule type" value="Genomic_DNA"/>
</dbReference>
<dbReference type="InterPro" id="IPR017475">
    <property type="entry name" value="EPS_sugar_tfrase"/>
</dbReference>
<dbReference type="RefSeq" id="WP_115375025.1">
    <property type="nucleotide sequence ID" value="NZ_QASA01000001.1"/>
</dbReference>
<organism evidence="9 10">
    <name type="scientific">Adhaeribacter pallidiroseus</name>
    <dbReference type="NCBI Taxonomy" id="2072847"/>
    <lineage>
        <taxon>Bacteria</taxon>
        <taxon>Pseudomonadati</taxon>
        <taxon>Bacteroidota</taxon>
        <taxon>Cytophagia</taxon>
        <taxon>Cytophagales</taxon>
        <taxon>Hymenobacteraceae</taxon>
        <taxon>Adhaeribacter</taxon>
    </lineage>
</organism>
<feature type="domain" description="Bacterial sugar transferase" evidence="8">
    <location>
        <begin position="273"/>
        <end position="457"/>
    </location>
</feature>
<keyword evidence="10" id="KW-1185">Reference proteome</keyword>
<accession>A0A369QP56</accession>
<proteinExistence type="inferred from homology"/>
<dbReference type="NCBIfam" id="TIGR03025">
    <property type="entry name" value="EPS_sugtrans"/>
    <property type="match status" value="1"/>
</dbReference>
<keyword evidence="6 7" id="KW-0472">Membrane</keyword>
<comment type="subcellular location">
    <subcellularLocation>
        <location evidence="1">Membrane</location>
        <topology evidence="1">Multi-pass membrane protein</topology>
    </subcellularLocation>
</comment>
<evidence type="ECO:0000256" key="1">
    <source>
        <dbReference type="ARBA" id="ARBA00004141"/>
    </source>
</evidence>
<evidence type="ECO:0000256" key="3">
    <source>
        <dbReference type="ARBA" id="ARBA00022679"/>
    </source>
</evidence>
<evidence type="ECO:0000256" key="5">
    <source>
        <dbReference type="ARBA" id="ARBA00022989"/>
    </source>
</evidence>
<feature type="transmembrane region" description="Helical" evidence="7">
    <location>
        <begin position="82"/>
        <end position="102"/>
    </location>
</feature>
<dbReference type="PANTHER" id="PTHR30576">
    <property type="entry name" value="COLANIC BIOSYNTHESIS UDP-GLUCOSE LIPID CARRIER TRANSFERASE"/>
    <property type="match status" value="1"/>
</dbReference>
<name>A0A369QP56_9BACT</name>
<dbReference type="InterPro" id="IPR017473">
    <property type="entry name" value="Undecaprenyl-P_gluc_Ptfrase"/>
</dbReference>
<feature type="transmembrane region" description="Helical" evidence="7">
    <location>
        <begin position="12"/>
        <end position="31"/>
    </location>
</feature>
<protein>
    <submittedName>
        <fullName evidence="9">UDP-glucose:undecaprenyl-phosphate glucose-1-phosphate transferase</fullName>
    </submittedName>
</protein>
<feature type="transmembrane region" description="Helical" evidence="7">
    <location>
        <begin position="51"/>
        <end position="70"/>
    </location>
</feature>
<comment type="caution">
    <text evidence="9">The sequence shown here is derived from an EMBL/GenBank/DDBJ whole genome shotgun (WGS) entry which is preliminary data.</text>
</comment>
<evidence type="ECO:0000256" key="2">
    <source>
        <dbReference type="ARBA" id="ARBA00006464"/>
    </source>
</evidence>
<dbReference type="Pfam" id="PF13727">
    <property type="entry name" value="CoA_binding_3"/>
    <property type="match status" value="1"/>
</dbReference>
<dbReference type="Gene3D" id="3.40.50.720">
    <property type="entry name" value="NAD(P)-binding Rossmann-like Domain"/>
    <property type="match status" value="1"/>
</dbReference>